<dbReference type="CDD" id="cd07724">
    <property type="entry name" value="POD-like_MBL-fold"/>
    <property type="match status" value="1"/>
</dbReference>
<feature type="domain" description="Rhodanese" evidence="2">
    <location>
        <begin position="266"/>
        <end position="357"/>
    </location>
</feature>
<dbReference type="InterPro" id="IPR036866">
    <property type="entry name" value="RibonucZ/Hydroxyglut_hydro"/>
</dbReference>
<dbReference type="Gene3D" id="3.40.250.10">
    <property type="entry name" value="Rhodanese-like domain"/>
    <property type="match status" value="2"/>
</dbReference>
<dbReference type="PROSITE" id="PS00380">
    <property type="entry name" value="RHODANESE_1"/>
    <property type="match status" value="1"/>
</dbReference>
<name>A0ABV3DXH2_9ACTN</name>
<dbReference type="SMART" id="SM00450">
    <property type="entry name" value="RHOD"/>
    <property type="match status" value="2"/>
</dbReference>
<evidence type="ECO:0000256" key="1">
    <source>
        <dbReference type="ARBA" id="ARBA00022723"/>
    </source>
</evidence>
<comment type="caution">
    <text evidence="3">The sequence shown here is derived from an EMBL/GenBank/DDBJ whole genome shotgun (WGS) entry which is preliminary data.</text>
</comment>
<dbReference type="Pfam" id="PF00581">
    <property type="entry name" value="Rhodanese"/>
    <property type="match status" value="2"/>
</dbReference>
<organism evidence="3 4">
    <name type="scientific">Streptodolium elevatio</name>
    <dbReference type="NCBI Taxonomy" id="3157996"/>
    <lineage>
        <taxon>Bacteria</taxon>
        <taxon>Bacillati</taxon>
        <taxon>Actinomycetota</taxon>
        <taxon>Actinomycetes</taxon>
        <taxon>Kitasatosporales</taxon>
        <taxon>Streptomycetaceae</taxon>
        <taxon>Streptodolium</taxon>
    </lineage>
</organism>
<proteinExistence type="predicted"/>
<dbReference type="InterPro" id="IPR001279">
    <property type="entry name" value="Metallo-B-lactamas"/>
</dbReference>
<dbReference type="RefSeq" id="WP_358363740.1">
    <property type="nucleotide sequence ID" value="NZ_JBEZFP010000183.1"/>
</dbReference>
<evidence type="ECO:0000313" key="3">
    <source>
        <dbReference type="EMBL" id="MEU8139564.1"/>
    </source>
</evidence>
<dbReference type="Gene3D" id="3.60.15.10">
    <property type="entry name" value="Ribonuclease Z/Hydroxyacylglutathione hydrolase-like"/>
    <property type="match status" value="1"/>
</dbReference>
<evidence type="ECO:0000259" key="2">
    <source>
        <dbReference type="PROSITE" id="PS50206"/>
    </source>
</evidence>
<keyword evidence="4" id="KW-1185">Reference proteome</keyword>
<dbReference type="InterPro" id="IPR001307">
    <property type="entry name" value="Thiosulphate_STrfase_CS"/>
</dbReference>
<dbReference type="SUPFAM" id="SSF56281">
    <property type="entry name" value="Metallo-hydrolase/oxidoreductase"/>
    <property type="match status" value="1"/>
</dbReference>
<gene>
    <name evidence="3" type="ORF">AB0C36_39480</name>
</gene>
<evidence type="ECO:0000313" key="4">
    <source>
        <dbReference type="Proteomes" id="UP001551482"/>
    </source>
</evidence>
<dbReference type="SMART" id="SM00849">
    <property type="entry name" value="Lactamase_B"/>
    <property type="match status" value="1"/>
</dbReference>
<sequence>MGFADDHLIPLVDEGLGNSAYLVDLGDGRALAVDASRDLRTLRSAAARRGLTVAYAADTHLHADFLSGAVQLAADDGATVLASAAGHRAFDHTGLADGDEVDLGGLTLRALATPGHTDEHLSFLLLDGARELGVFSGGSLIVGSAARTDLLGADRTEELARAQYASVKRLAELPDATLLWPTHGAGSFCSAPPGAERTSTIGDQKRANALLAAQDEGAFVAQLVASLGSYPAYFDRLGEANRRGPAVLTGAPHLPGLSVDQVRRVLADGGIVVDVRPAAAFAAGHIPGAVSNALRPAFATWLGWLIPDDVPLVLVADDGQDLADAVWQAAKIGYERIAGHLAGGMDAWRAAGGSVATVGFLGAGAIDDRPVLDIRQDAEFAAGHIPGAVHVELGALPPAADAAPDGAIVMCGHGERAMTAASVLARAGRTGLAVLEGGPDDWARVTGRSLEEDA</sequence>
<dbReference type="EMBL" id="JBEZFP010000183">
    <property type="protein sequence ID" value="MEU8139564.1"/>
    <property type="molecule type" value="Genomic_DNA"/>
</dbReference>
<dbReference type="InterPro" id="IPR044528">
    <property type="entry name" value="POD-like_MBL-fold"/>
</dbReference>
<dbReference type="CDD" id="cd00158">
    <property type="entry name" value="RHOD"/>
    <property type="match status" value="2"/>
</dbReference>
<dbReference type="SUPFAM" id="SSF52821">
    <property type="entry name" value="Rhodanese/Cell cycle control phosphatase"/>
    <property type="match status" value="2"/>
</dbReference>
<reference evidence="3 4" key="1">
    <citation type="submission" date="2024-06" db="EMBL/GenBank/DDBJ databases">
        <title>The Natural Products Discovery Center: Release of the First 8490 Sequenced Strains for Exploring Actinobacteria Biosynthetic Diversity.</title>
        <authorList>
            <person name="Kalkreuter E."/>
            <person name="Kautsar S.A."/>
            <person name="Yang D."/>
            <person name="Bader C.D."/>
            <person name="Teijaro C.N."/>
            <person name="Fluegel L."/>
            <person name="Davis C.M."/>
            <person name="Simpson J.R."/>
            <person name="Lauterbach L."/>
            <person name="Steele A.D."/>
            <person name="Gui C."/>
            <person name="Meng S."/>
            <person name="Li G."/>
            <person name="Viehrig K."/>
            <person name="Ye F."/>
            <person name="Su P."/>
            <person name="Kiefer A.F."/>
            <person name="Nichols A."/>
            <person name="Cepeda A.J."/>
            <person name="Yan W."/>
            <person name="Fan B."/>
            <person name="Jiang Y."/>
            <person name="Adhikari A."/>
            <person name="Zheng C.-J."/>
            <person name="Schuster L."/>
            <person name="Cowan T.M."/>
            <person name="Smanski M.J."/>
            <person name="Chevrette M.G."/>
            <person name="De Carvalho L.P.S."/>
            <person name="Shen B."/>
        </authorList>
    </citation>
    <scope>NUCLEOTIDE SEQUENCE [LARGE SCALE GENOMIC DNA]</scope>
    <source>
        <strain evidence="3 4">NPDC048946</strain>
    </source>
</reference>
<dbReference type="InterPro" id="IPR036873">
    <property type="entry name" value="Rhodanese-like_dom_sf"/>
</dbReference>
<dbReference type="PANTHER" id="PTHR43084">
    <property type="entry name" value="PERSULFIDE DIOXYGENASE ETHE1"/>
    <property type="match status" value="1"/>
</dbReference>
<dbReference type="PANTHER" id="PTHR43084:SF1">
    <property type="entry name" value="PERSULFIDE DIOXYGENASE ETHE1, MITOCHONDRIAL"/>
    <property type="match status" value="1"/>
</dbReference>
<dbReference type="InterPro" id="IPR051682">
    <property type="entry name" value="Mito_Persulfide_Diox"/>
</dbReference>
<keyword evidence="1" id="KW-0479">Metal-binding</keyword>
<feature type="domain" description="Rhodanese" evidence="2">
    <location>
        <begin position="365"/>
        <end position="451"/>
    </location>
</feature>
<accession>A0ABV3DXH2</accession>
<dbReference type="PROSITE" id="PS50206">
    <property type="entry name" value="RHODANESE_3"/>
    <property type="match status" value="2"/>
</dbReference>
<protein>
    <submittedName>
        <fullName evidence="3">MBL fold metallo-hydrolase</fullName>
    </submittedName>
</protein>
<dbReference type="Proteomes" id="UP001551482">
    <property type="component" value="Unassembled WGS sequence"/>
</dbReference>
<dbReference type="InterPro" id="IPR001763">
    <property type="entry name" value="Rhodanese-like_dom"/>
</dbReference>